<evidence type="ECO:0000313" key="1">
    <source>
        <dbReference type="EMBL" id="MDT8898982.1"/>
    </source>
</evidence>
<sequence>MCFDFSAFSLENFSDPCQQELHPQARVGLALFAEGRYFEAHEALEEAWRESQGPQRALYQGILQVGVAYYHILQGNYTGALKMFARAQANLEAFERPCSGVDVPQLREDARRVEVALRALGEARIHELDRKLLKPVPMISSE</sequence>
<keyword evidence="2" id="KW-1185">Reference proteome</keyword>
<dbReference type="SUPFAM" id="SSF140663">
    <property type="entry name" value="TTHA0068-like"/>
    <property type="match status" value="1"/>
</dbReference>
<reference evidence="1 2" key="1">
    <citation type="submission" date="2023-07" db="EMBL/GenBank/DDBJ databases">
        <title>Novel species of Thermanaerothrix with wide hydrolytic capabilities.</title>
        <authorList>
            <person name="Zayulina K.S."/>
            <person name="Podosokorskaya O.A."/>
            <person name="Elcheninov A.G."/>
        </authorList>
    </citation>
    <scope>NUCLEOTIDE SEQUENCE [LARGE SCALE GENOMIC DNA]</scope>
    <source>
        <strain evidence="1 2">4228-RoL</strain>
    </source>
</reference>
<evidence type="ECO:0000313" key="2">
    <source>
        <dbReference type="Proteomes" id="UP001254165"/>
    </source>
</evidence>
<dbReference type="Pfam" id="PF03745">
    <property type="entry name" value="DUF309"/>
    <property type="match status" value="1"/>
</dbReference>
<dbReference type="EMBL" id="JAUHMF010000002">
    <property type="protein sequence ID" value="MDT8898982.1"/>
    <property type="molecule type" value="Genomic_DNA"/>
</dbReference>
<dbReference type="PANTHER" id="PTHR34796:SF1">
    <property type="entry name" value="EXPRESSED PROTEIN"/>
    <property type="match status" value="1"/>
</dbReference>
<name>A0ABU3NSB7_9CHLR</name>
<accession>A0ABU3NSB7</accession>
<dbReference type="InterPro" id="IPR023203">
    <property type="entry name" value="TTHA0068_sf"/>
</dbReference>
<dbReference type="Gene3D" id="1.10.3450.10">
    <property type="entry name" value="TTHA0068-like"/>
    <property type="match status" value="1"/>
</dbReference>
<dbReference type="PANTHER" id="PTHR34796">
    <property type="entry name" value="EXPRESSED PROTEIN"/>
    <property type="match status" value="1"/>
</dbReference>
<proteinExistence type="predicted"/>
<gene>
    <name evidence="1" type="ORF">QYE77_11975</name>
</gene>
<dbReference type="InterPro" id="IPR005500">
    <property type="entry name" value="DUF309"/>
</dbReference>
<organism evidence="1 2">
    <name type="scientific">Thermanaerothrix solaris</name>
    <dbReference type="NCBI Taxonomy" id="3058434"/>
    <lineage>
        <taxon>Bacteria</taxon>
        <taxon>Bacillati</taxon>
        <taxon>Chloroflexota</taxon>
        <taxon>Anaerolineae</taxon>
        <taxon>Anaerolineales</taxon>
        <taxon>Anaerolineaceae</taxon>
        <taxon>Thermanaerothrix</taxon>
    </lineage>
</organism>
<dbReference type="Proteomes" id="UP001254165">
    <property type="component" value="Unassembled WGS sequence"/>
</dbReference>
<dbReference type="RefSeq" id="WP_315625656.1">
    <property type="nucleotide sequence ID" value="NZ_JAUHMF010000002.1"/>
</dbReference>
<protein>
    <submittedName>
        <fullName evidence="1">DUF309 domain-containing protein</fullName>
    </submittedName>
</protein>
<comment type="caution">
    <text evidence="1">The sequence shown here is derived from an EMBL/GenBank/DDBJ whole genome shotgun (WGS) entry which is preliminary data.</text>
</comment>